<name>A0A182S6G3_9DIPT</name>
<keyword evidence="3" id="KW-1185">Reference proteome</keyword>
<feature type="compositionally biased region" description="Acidic residues" evidence="1">
    <location>
        <begin position="59"/>
        <end position="84"/>
    </location>
</feature>
<accession>A0A182S6G3</accession>
<organism evidence="2 3">
    <name type="scientific">Anopheles maculatus</name>
    <dbReference type="NCBI Taxonomy" id="74869"/>
    <lineage>
        <taxon>Eukaryota</taxon>
        <taxon>Metazoa</taxon>
        <taxon>Ecdysozoa</taxon>
        <taxon>Arthropoda</taxon>
        <taxon>Hexapoda</taxon>
        <taxon>Insecta</taxon>
        <taxon>Pterygota</taxon>
        <taxon>Neoptera</taxon>
        <taxon>Endopterygota</taxon>
        <taxon>Diptera</taxon>
        <taxon>Nematocera</taxon>
        <taxon>Culicoidea</taxon>
        <taxon>Culicidae</taxon>
        <taxon>Anophelinae</taxon>
        <taxon>Anopheles</taxon>
        <taxon>Anopheles maculatus group</taxon>
    </lineage>
</organism>
<evidence type="ECO:0000313" key="3">
    <source>
        <dbReference type="Proteomes" id="UP000075901"/>
    </source>
</evidence>
<dbReference type="EnsemblMetazoa" id="AMAM000605-RA">
    <property type="protein sequence ID" value="AMAM000605-PA"/>
    <property type="gene ID" value="AMAM000605"/>
</dbReference>
<evidence type="ECO:0000313" key="2">
    <source>
        <dbReference type="EnsemblMetazoa" id="AMAM000605-PA"/>
    </source>
</evidence>
<proteinExistence type="predicted"/>
<protein>
    <submittedName>
        <fullName evidence="2">Uncharacterized protein</fullName>
    </submittedName>
</protein>
<feature type="region of interest" description="Disordered" evidence="1">
    <location>
        <begin position="53"/>
        <end position="84"/>
    </location>
</feature>
<reference evidence="3" key="1">
    <citation type="submission" date="2013-09" db="EMBL/GenBank/DDBJ databases">
        <title>The Genome Sequence of Anopheles maculatus species B.</title>
        <authorList>
            <consortium name="The Broad Institute Genomics Platform"/>
            <person name="Neafsey D.E."/>
            <person name="Besansky N."/>
            <person name="Howell P."/>
            <person name="Walton C."/>
            <person name="Young S.K."/>
            <person name="Zeng Q."/>
            <person name="Gargeya S."/>
            <person name="Fitzgerald M."/>
            <person name="Haas B."/>
            <person name="Abouelleil A."/>
            <person name="Allen A.W."/>
            <person name="Alvarado L."/>
            <person name="Arachchi H.M."/>
            <person name="Berlin A.M."/>
            <person name="Chapman S.B."/>
            <person name="Gainer-Dewar J."/>
            <person name="Goldberg J."/>
            <person name="Griggs A."/>
            <person name="Gujja S."/>
            <person name="Hansen M."/>
            <person name="Howarth C."/>
            <person name="Imamovic A."/>
            <person name="Ireland A."/>
            <person name="Larimer J."/>
            <person name="McCowan C."/>
            <person name="Murphy C."/>
            <person name="Pearson M."/>
            <person name="Poon T.W."/>
            <person name="Priest M."/>
            <person name="Roberts A."/>
            <person name="Saif S."/>
            <person name="Shea T."/>
            <person name="Sisk P."/>
            <person name="Sykes S."/>
            <person name="Wortman J."/>
            <person name="Nusbaum C."/>
            <person name="Birren B."/>
        </authorList>
    </citation>
    <scope>NUCLEOTIDE SEQUENCE [LARGE SCALE GENOMIC DNA]</scope>
    <source>
        <strain evidence="3">maculatus3</strain>
    </source>
</reference>
<dbReference type="Proteomes" id="UP000075901">
    <property type="component" value="Unassembled WGS sequence"/>
</dbReference>
<sequence length="184" mass="21475">MEQTFAKRIRYNSTLYRNRDRLIKAELDDDLLPRENANAAQSVQNVDDIEQADNNLTNDTDENENTETFEIGDEADDADDFDDDDDHVVDYLIESSDDEQEVDEHNEEFSVQDALRRWAISKSQTYESIEEVMGIIRRVSNCKLPKDAKTLLEINRNPSAEILTIEEGQYWYRGVQKCFLNELR</sequence>
<dbReference type="AlphaFoldDB" id="A0A182S6G3"/>
<reference evidence="2" key="2">
    <citation type="submission" date="2020-05" db="UniProtKB">
        <authorList>
            <consortium name="EnsemblMetazoa"/>
        </authorList>
    </citation>
    <scope>IDENTIFICATION</scope>
    <source>
        <strain evidence="2">maculatus3</strain>
    </source>
</reference>
<dbReference type="VEuPathDB" id="VectorBase:AMAM000605"/>
<evidence type="ECO:0000256" key="1">
    <source>
        <dbReference type="SAM" id="MobiDB-lite"/>
    </source>
</evidence>